<evidence type="ECO:0000313" key="5">
    <source>
        <dbReference type="Proteomes" id="UP000077926"/>
    </source>
</evidence>
<dbReference type="InterPro" id="IPR003593">
    <property type="entry name" value="AAA+_ATPase"/>
</dbReference>
<dbReference type="STRING" id="264697.ABE28_015825"/>
<dbReference type="GO" id="GO:0005524">
    <property type="term" value="F:ATP binding"/>
    <property type="evidence" value="ECO:0007669"/>
    <property type="project" value="UniProtKB-KW"/>
</dbReference>
<keyword evidence="1" id="KW-0547">Nucleotide-binding</keyword>
<dbReference type="InterPro" id="IPR027417">
    <property type="entry name" value="P-loop_NTPase"/>
</dbReference>
<dbReference type="Proteomes" id="UP000077926">
    <property type="component" value="Chromosome"/>
</dbReference>
<evidence type="ECO:0000313" key="4">
    <source>
        <dbReference type="EMBL" id="AOH55831.1"/>
    </source>
</evidence>
<evidence type="ECO:0000256" key="1">
    <source>
        <dbReference type="ARBA" id="ARBA00022741"/>
    </source>
</evidence>
<dbReference type="PANTHER" id="PTHR43158:SF1">
    <property type="entry name" value="ABC TRANSPORTER, ATP-BINDING PROTEIN"/>
    <property type="match status" value="1"/>
</dbReference>
<accession>A0A1B3XRL3</accession>
<dbReference type="EMBL" id="CP017080">
    <property type="protein sequence ID" value="AOH55831.1"/>
    <property type="molecule type" value="Genomic_DNA"/>
</dbReference>
<dbReference type="PANTHER" id="PTHR43158">
    <property type="entry name" value="SKFA PEPTIDE EXPORT ATP-BINDING PROTEIN SKFE"/>
    <property type="match status" value="1"/>
</dbReference>
<dbReference type="RefSeq" id="WP_064463577.1">
    <property type="nucleotide sequence ID" value="NZ_CP017080.1"/>
</dbReference>
<proteinExistence type="predicted"/>
<dbReference type="AlphaFoldDB" id="A0A1B3XRL3"/>
<feature type="domain" description="ABC transporter" evidence="3">
    <location>
        <begin position="3"/>
        <end position="226"/>
    </location>
</feature>
<evidence type="ECO:0000259" key="3">
    <source>
        <dbReference type="PROSITE" id="PS50893"/>
    </source>
</evidence>
<dbReference type="KEGG" id="bmur:ABE28_015825"/>
<dbReference type="OrthoDB" id="9804819at2"/>
<dbReference type="SUPFAM" id="SSF52540">
    <property type="entry name" value="P-loop containing nucleoside triphosphate hydrolases"/>
    <property type="match status" value="1"/>
</dbReference>
<keyword evidence="5" id="KW-1185">Reference proteome</keyword>
<dbReference type="GO" id="GO:0016887">
    <property type="term" value="F:ATP hydrolysis activity"/>
    <property type="evidence" value="ECO:0007669"/>
    <property type="project" value="InterPro"/>
</dbReference>
<reference evidence="4 5" key="1">
    <citation type="submission" date="2016-08" db="EMBL/GenBank/DDBJ databases">
        <title>Complete genome sequence of Bacillus muralis G25-68, a strain with toxicity to nematodes.</title>
        <authorList>
            <person name="Zheng Z."/>
        </authorList>
    </citation>
    <scope>NUCLEOTIDE SEQUENCE [LARGE SCALE GENOMIC DNA]</scope>
    <source>
        <strain evidence="4 5">G25-68</strain>
    </source>
</reference>
<name>A0A1B3XRL3_9BACI</name>
<dbReference type="Gene3D" id="3.40.50.300">
    <property type="entry name" value="P-loop containing nucleotide triphosphate hydrolases"/>
    <property type="match status" value="1"/>
</dbReference>
<protein>
    <submittedName>
        <fullName evidence="4">Spermidine/putrescine ABC transporter ATP-binding protein</fullName>
    </submittedName>
</protein>
<dbReference type="SMART" id="SM00382">
    <property type="entry name" value="AAA"/>
    <property type="match status" value="1"/>
</dbReference>
<evidence type="ECO:0000256" key="2">
    <source>
        <dbReference type="ARBA" id="ARBA00022840"/>
    </source>
</evidence>
<dbReference type="CDD" id="cd03230">
    <property type="entry name" value="ABC_DR_subfamily_A"/>
    <property type="match status" value="1"/>
</dbReference>
<organism evidence="4 5">
    <name type="scientific">Peribacillus muralis</name>
    <dbReference type="NCBI Taxonomy" id="264697"/>
    <lineage>
        <taxon>Bacteria</taxon>
        <taxon>Bacillati</taxon>
        <taxon>Bacillota</taxon>
        <taxon>Bacilli</taxon>
        <taxon>Bacillales</taxon>
        <taxon>Bacillaceae</taxon>
        <taxon>Peribacillus</taxon>
    </lineage>
</organism>
<dbReference type="Pfam" id="PF00005">
    <property type="entry name" value="ABC_tran"/>
    <property type="match status" value="1"/>
</dbReference>
<sequence length="230" mass="25553">MTVELHKVSKKYRSIAALEDISLTFEAGRIYGVLGANGSGKSTLLKLVAGLVKPELGQVLVDGVAVDRRIASEVSYLTELDFFYPNFTAGRYIDFHASQFADFNREKAIEMLAFMKLDAEKKVVAMSKGNRGKLKLLLALSREAPIVLLDEPFSGLDVMVRESIVRSLLSYVDLDKQLVIMATHEIEEIENILDEVIIIKEGKVIVKEGAEALRESRGKSIIGWLKENHG</sequence>
<dbReference type="InterPro" id="IPR003439">
    <property type="entry name" value="ABC_transporter-like_ATP-bd"/>
</dbReference>
<gene>
    <name evidence="4" type="ORF">ABE28_015825</name>
</gene>
<keyword evidence="2 4" id="KW-0067">ATP-binding</keyword>
<dbReference type="PROSITE" id="PS50893">
    <property type="entry name" value="ABC_TRANSPORTER_2"/>
    <property type="match status" value="1"/>
</dbReference>